<dbReference type="SUPFAM" id="SSF57938">
    <property type="entry name" value="DnaJ/Hsp40 cysteine-rich domain"/>
    <property type="match status" value="1"/>
</dbReference>
<gene>
    <name evidence="1" type="ORF">DFJ69_1732</name>
</gene>
<dbReference type="AlphaFoldDB" id="A0A3D9SK53"/>
<sequence>MGKHAKKVDCSMCGGSGEIEVASENGANPEVSTPKKITVRCDPCDGTGKV</sequence>
<dbReference type="Gene3D" id="2.10.230.10">
    <property type="entry name" value="Heat shock protein DnaJ, cysteine-rich domain"/>
    <property type="match status" value="1"/>
</dbReference>
<dbReference type="RefSeq" id="WP_170177578.1">
    <property type="nucleotide sequence ID" value="NZ_QTTT01000001.1"/>
</dbReference>
<keyword evidence="2" id="KW-1185">Reference proteome</keyword>
<proteinExistence type="predicted"/>
<comment type="caution">
    <text evidence="1">The sequence shown here is derived from an EMBL/GenBank/DDBJ whole genome shotgun (WGS) entry which is preliminary data.</text>
</comment>
<name>A0A3D9SK53_9ACTN</name>
<dbReference type="EMBL" id="QTTT01000001">
    <property type="protein sequence ID" value="REE96302.1"/>
    <property type="molecule type" value="Genomic_DNA"/>
</dbReference>
<dbReference type="Proteomes" id="UP000256661">
    <property type="component" value="Unassembled WGS sequence"/>
</dbReference>
<reference evidence="1 2" key="1">
    <citation type="submission" date="2018-08" db="EMBL/GenBank/DDBJ databases">
        <title>Sequencing the genomes of 1000 actinobacteria strains.</title>
        <authorList>
            <person name="Klenk H.-P."/>
        </authorList>
    </citation>
    <scope>NUCLEOTIDE SEQUENCE [LARGE SCALE GENOMIC DNA]</scope>
    <source>
        <strain evidence="1 2">DSM 43927</strain>
    </source>
</reference>
<accession>A0A3D9SK53</accession>
<dbReference type="InterPro" id="IPR036410">
    <property type="entry name" value="HSP_DnaJ_Cys-rich_dom_sf"/>
</dbReference>
<protein>
    <submittedName>
        <fullName evidence="1">Uncharacterized protein</fullName>
    </submittedName>
</protein>
<organism evidence="1 2">
    <name type="scientific">Thermomonospora umbrina</name>
    <dbReference type="NCBI Taxonomy" id="111806"/>
    <lineage>
        <taxon>Bacteria</taxon>
        <taxon>Bacillati</taxon>
        <taxon>Actinomycetota</taxon>
        <taxon>Actinomycetes</taxon>
        <taxon>Streptosporangiales</taxon>
        <taxon>Thermomonosporaceae</taxon>
        <taxon>Thermomonospora</taxon>
    </lineage>
</organism>
<evidence type="ECO:0000313" key="1">
    <source>
        <dbReference type="EMBL" id="REE96302.1"/>
    </source>
</evidence>
<evidence type="ECO:0000313" key="2">
    <source>
        <dbReference type="Proteomes" id="UP000256661"/>
    </source>
</evidence>